<dbReference type="Gene3D" id="3.40.50.300">
    <property type="entry name" value="P-loop containing nucleotide triphosphate hydrolases"/>
    <property type="match status" value="2"/>
</dbReference>
<comment type="caution">
    <text evidence="4">The sequence shown here is derived from an EMBL/GenBank/DDBJ whole genome shotgun (WGS) entry which is preliminary data.</text>
</comment>
<dbReference type="EMBL" id="LBOZ01000002">
    <property type="protein sequence ID" value="KKP47995.1"/>
    <property type="molecule type" value="Genomic_DNA"/>
</dbReference>
<name>A0A0G0C9Y3_9BACT</name>
<dbReference type="InterPro" id="IPR051309">
    <property type="entry name" value="ABCF_ATPase"/>
</dbReference>
<dbReference type="InterPro" id="IPR027417">
    <property type="entry name" value="P-loop_NTPase"/>
</dbReference>
<dbReference type="Proteomes" id="UP000033995">
    <property type="component" value="Unassembled WGS sequence"/>
</dbReference>
<evidence type="ECO:0000256" key="1">
    <source>
        <dbReference type="ARBA" id="ARBA00022741"/>
    </source>
</evidence>
<proteinExistence type="predicted"/>
<dbReference type="PROSITE" id="PS00211">
    <property type="entry name" value="ABC_TRANSPORTER_1"/>
    <property type="match status" value="2"/>
</dbReference>
<gene>
    <name evidence="4" type="ORF">UR38_C0002G0098</name>
</gene>
<dbReference type="CDD" id="cd03221">
    <property type="entry name" value="ABCF_EF-3"/>
    <property type="match status" value="2"/>
</dbReference>
<dbReference type="SUPFAM" id="SSF52540">
    <property type="entry name" value="P-loop containing nucleoside triphosphate hydrolases"/>
    <property type="match status" value="2"/>
</dbReference>
<reference evidence="4 5" key="1">
    <citation type="journal article" date="2015" name="Nature">
        <title>rRNA introns, odd ribosomes, and small enigmatic genomes across a large radiation of phyla.</title>
        <authorList>
            <person name="Brown C.T."/>
            <person name="Hug L.A."/>
            <person name="Thomas B.C."/>
            <person name="Sharon I."/>
            <person name="Castelle C.J."/>
            <person name="Singh A."/>
            <person name="Wilkins M.J."/>
            <person name="Williams K.H."/>
            <person name="Banfield J.F."/>
        </authorList>
    </citation>
    <scope>NUCLEOTIDE SEQUENCE [LARGE SCALE GENOMIC DNA]</scope>
</reference>
<dbReference type="Pfam" id="PF00005">
    <property type="entry name" value="ABC_tran"/>
    <property type="match status" value="2"/>
</dbReference>
<sequence length="486" mass="55178">MLHVIDLSFGFGEKPLYTGVNFRVSKGQKVGLVGPNGSGKSTLFSIIKGEENGFTGSVKINATVGLVPQEIKYDAIMENSKTVRNYVDSENKLIDFEIIKMFKGLELNISLDHNPITLSGGQKTKLALARALFQNPDLLLLDEPTNFMDKEGKDWVMRFLANYKGAIIVISHDLELMDQSIDKILAVTPYNSTIVEYKGTYSDYIRLKKQKEENLRKELEIKSRHLKRTEERYNNSRAVATKSILRKKMERERENLPEVPPGIRKISIRLPEPKRIGEVPLKTSSIKKSYEDLEVLKGVDFTILRGEKIALIGSNGTGKSTFIKILMDITKPDGGEIYRNSDLSVGYYSQEFETFDFKNSVIEAFTDFTKMNEGMARGFLARFMLSGQKVFQRVGSLSGGEKTRLSIACLTGKDNNLLILDEPTTYLDVMSQRIILESLKEYKGTMIIVSHSPEFMKELKPDKAYLFPEHRMVYWDNELIDRIGEV</sequence>
<evidence type="ECO:0000256" key="2">
    <source>
        <dbReference type="ARBA" id="ARBA00022840"/>
    </source>
</evidence>
<organism evidence="4 5">
    <name type="scientific">Candidatus Woesebacteria bacterium GW2011_GWA2_33_28</name>
    <dbReference type="NCBI Taxonomy" id="1618561"/>
    <lineage>
        <taxon>Bacteria</taxon>
        <taxon>Candidatus Woeseibacteriota</taxon>
    </lineage>
</organism>
<dbReference type="PANTHER" id="PTHR42855">
    <property type="entry name" value="ABC TRANSPORTER ATP-BINDING SUBUNIT"/>
    <property type="match status" value="1"/>
</dbReference>
<dbReference type="InterPro" id="IPR003439">
    <property type="entry name" value="ABC_transporter-like_ATP-bd"/>
</dbReference>
<evidence type="ECO:0000259" key="3">
    <source>
        <dbReference type="PROSITE" id="PS50893"/>
    </source>
</evidence>
<dbReference type="SMART" id="SM00382">
    <property type="entry name" value="AAA"/>
    <property type="match status" value="2"/>
</dbReference>
<evidence type="ECO:0000313" key="5">
    <source>
        <dbReference type="Proteomes" id="UP000033995"/>
    </source>
</evidence>
<dbReference type="InterPro" id="IPR003593">
    <property type="entry name" value="AAA+_ATPase"/>
</dbReference>
<keyword evidence="2" id="KW-0067">ATP-binding</keyword>
<dbReference type="InterPro" id="IPR017871">
    <property type="entry name" value="ABC_transporter-like_CS"/>
</dbReference>
<dbReference type="PROSITE" id="PS50893">
    <property type="entry name" value="ABC_TRANSPORTER_2"/>
    <property type="match status" value="2"/>
</dbReference>
<accession>A0A0G0C9Y3</accession>
<dbReference type="PANTHER" id="PTHR42855:SF2">
    <property type="entry name" value="DRUG RESISTANCE ABC TRANSPORTER,ATP-BINDING PROTEIN"/>
    <property type="match status" value="1"/>
</dbReference>
<dbReference type="GO" id="GO:0016887">
    <property type="term" value="F:ATP hydrolysis activity"/>
    <property type="evidence" value="ECO:0007669"/>
    <property type="project" value="InterPro"/>
</dbReference>
<feature type="domain" description="ABC transporter" evidence="3">
    <location>
        <begin position="281"/>
        <end position="486"/>
    </location>
</feature>
<dbReference type="Pfam" id="PF12848">
    <property type="entry name" value="ABC_tran_Xtn"/>
    <property type="match status" value="1"/>
</dbReference>
<keyword evidence="1" id="KW-0547">Nucleotide-binding</keyword>
<protein>
    <submittedName>
        <fullName evidence="4">ABC transporter related protein</fullName>
    </submittedName>
</protein>
<evidence type="ECO:0000313" key="4">
    <source>
        <dbReference type="EMBL" id="KKP47995.1"/>
    </source>
</evidence>
<dbReference type="AlphaFoldDB" id="A0A0G0C9Y3"/>
<dbReference type="InterPro" id="IPR032781">
    <property type="entry name" value="ABC_tran_Xtn"/>
</dbReference>
<dbReference type="GO" id="GO:0005524">
    <property type="term" value="F:ATP binding"/>
    <property type="evidence" value="ECO:0007669"/>
    <property type="project" value="UniProtKB-KW"/>
</dbReference>
<feature type="domain" description="ABC transporter" evidence="3">
    <location>
        <begin position="2"/>
        <end position="217"/>
    </location>
</feature>